<comment type="caution">
    <text evidence="9">The sequence shown here is derived from an EMBL/GenBank/DDBJ whole genome shotgun (WGS) entry which is preliminary data.</text>
</comment>
<name>A0A7W7Y2D5_9BACT</name>
<comment type="similarity">
    <text evidence="1">Belongs to the hemerythrin family.</text>
</comment>
<evidence type="ECO:0000256" key="7">
    <source>
        <dbReference type="SAM" id="Phobius"/>
    </source>
</evidence>
<dbReference type="GO" id="GO:0007165">
    <property type="term" value="P:signal transduction"/>
    <property type="evidence" value="ECO:0007669"/>
    <property type="project" value="UniProtKB-KW"/>
</dbReference>
<dbReference type="InterPro" id="IPR016131">
    <property type="entry name" value="Haemerythrin_Fe_BS"/>
</dbReference>
<evidence type="ECO:0000313" key="9">
    <source>
        <dbReference type="EMBL" id="MBB5020816.1"/>
    </source>
</evidence>
<dbReference type="Proteomes" id="UP000528322">
    <property type="component" value="Unassembled WGS sequence"/>
</dbReference>
<dbReference type="AlphaFoldDB" id="A0A7W7Y2D5"/>
<dbReference type="EMBL" id="JACHID010000001">
    <property type="protein sequence ID" value="MBB5020816.1"/>
    <property type="molecule type" value="Genomic_DNA"/>
</dbReference>
<dbReference type="SMART" id="SM00283">
    <property type="entry name" value="MA"/>
    <property type="match status" value="1"/>
</dbReference>
<dbReference type="InterPro" id="IPR004089">
    <property type="entry name" value="MCPsignal_dom"/>
</dbReference>
<proteinExistence type="inferred from homology"/>
<dbReference type="Pfam" id="PF00015">
    <property type="entry name" value="MCPsignal"/>
    <property type="match status" value="1"/>
</dbReference>
<dbReference type="PANTHER" id="PTHR32089">
    <property type="entry name" value="METHYL-ACCEPTING CHEMOTAXIS PROTEIN MCPB"/>
    <property type="match status" value="1"/>
</dbReference>
<dbReference type="Pfam" id="PF01814">
    <property type="entry name" value="Hemerythrin"/>
    <property type="match status" value="1"/>
</dbReference>
<dbReference type="InterPro" id="IPR035938">
    <property type="entry name" value="Hemerythrin-like_sf"/>
</dbReference>
<sequence length="518" mass="56650">MKSAVVAIVLTTLALLAISIVLVSYLSPSLVVVISLAMLSLASVLVVLRSQSSSEKTLQAVVDSIKPHLDDPLPYSNHPQAQAINEILEYMAHRQAGSKEELQDLSSESSHLHTIASEVTSDFREQVNKITNVARTMDSMAQSSAEAMNTLHEMIQKTDFANDRTSEGKQQLELATGNIGAIKKKAESLAKTIGELSESSGKISEILNVINEIADQTNLLALNAAIEAARAGESGRGFAVVADEVRKLAERTQHATKEVSGIITTLYDETQAAYKEMKEANQSVDEGVEVIAKAEAVFNDIVDSVQEIDQANGLIGFAIKEQNTLIQRTNDDLQHMAAGLERNTITMTQIVDSADSLQQQTRRLCGDKTGSSNRPALPASSRRSDGPFIPWSEKLSIGIQHFDDQHKELANIVNHLADAVKKGQGKSVLGPTFDTLLEYTTKHFGDEEVYMERHGYSGLQQHKEVHAKLVKQALELKKKFDEGDLLVAADTLEFLKNWLLVHIEKEDKAYAAAIGEPF</sequence>
<keyword evidence="4 5" id="KW-0807">Transducer</keyword>
<evidence type="ECO:0000256" key="5">
    <source>
        <dbReference type="PROSITE-ProRule" id="PRU00284"/>
    </source>
</evidence>
<feature type="transmembrane region" description="Helical" evidence="7">
    <location>
        <begin position="29"/>
        <end position="48"/>
    </location>
</feature>
<dbReference type="PROSITE" id="PS00550">
    <property type="entry name" value="HEMERYTHRINS"/>
    <property type="match status" value="1"/>
</dbReference>
<dbReference type="CDD" id="cd12107">
    <property type="entry name" value="Hemerythrin"/>
    <property type="match status" value="1"/>
</dbReference>
<dbReference type="InterPro" id="IPR012312">
    <property type="entry name" value="Hemerythrin-like"/>
</dbReference>
<dbReference type="Gene3D" id="1.20.120.50">
    <property type="entry name" value="Hemerythrin-like"/>
    <property type="match status" value="1"/>
</dbReference>
<keyword evidence="7" id="KW-0472">Membrane</keyword>
<evidence type="ECO:0000256" key="4">
    <source>
        <dbReference type="ARBA" id="ARBA00023224"/>
    </source>
</evidence>
<keyword evidence="2" id="KW-0479">Metal-binding</keyword>
<dbReference type="SUPFAM" id="SSF58104">
    <property type="entry name" value="Methyl-accepting chemotaxis protein (MCP) signaling domain"/>
    <property type="match status" value="1"/>
</dbReference>
<protein>
    <submittedName>
        <fullName evidence="9">Methyl-accepting chemotaxis protein</fullName>
    </submittedName>
</protein>
<organism evidence="9 10">
    <name type="scientific">Desulfurispira natronophila</name>
    <dbReference type="NCBI Taxonomy" id="682562"/>
    <lineage>
        <taxon>Bacteria</taxon>
        <taxon>Pseudomonadati</taxon>
        <taxon>Chrysiogenota</taxon>
        <taxon>Chrysiogenia</taxon>
        <taxon>Chrysiogenales</taxon>
        <taxon>Chrysiogenaceae</taxon>
        <taxon>Desulfurispira</taxon>
    </lineage>
</organism>
<dbReference type="PANTHER" id="PTHR32089:SF112">
    <property type="entry name" value="LYSOZYME-LIKE PROTEIN-RELATED"/>
    <property type="match status" value="1"/>
</dbReference>
<evidence type="ECO:0000256" key="1">
    <source>
        <dbReference type="ARBA" id="ARBA00010587"/>
    </source>
</evidence>
<accession>A0A7W7Y2D5</accession>
<evidence type="ECO:0000256" key="3">
    <source>
        <dbReference type="ARBA" id="ARBA00023004"/>
    </source>
</evidence>
<dbReference type="Gene3D" id="1.10.287.950">
    <property type="entry name" value="Methyl-accepting chemotaxis protein"/>
    <property type="match status" value="1"/>
</dbReference>
<keyword evidence="7" id="KW-0812">Transmembrane</keyword>
<feature type="domain" description="Methyl-accepting transducer" evidence="8">
    <location>
        <begin position="101"/>
        <end position="337"/>
    </location>
</feature>
<keyword evidence="3" id="KW-0408">Iron</keyword>
<evidence type="ECO:0000313" key="10">
    <source>
        <dbReference type="Proteomes" id="UP000528322"/>
    </source>
</evidence>
<dbReference type="GO" id="GO:0046872">
    <property type="term" value="F:metal ion binding"/>
    <property type="evidence" value="ECO:0007669"/>
    <property type="project" value="UniProtKB-KW"/>
</dbReference>
<dbReference type="NCBIfam" id="TIGR02481">
    <property type="entry name" value="hemeryth_dom"/>
    <property type="match status" value="1"/>
</dbReference>
<keyword evidence="7" id="KW-1133">Transmembrane helix</keyword>
<evidence type="ECO:0000256" key="2">
    <source>
        <dbReference type="ARBA" id="ARBA00022723"/>
    </source>
</evidence>
<feature type="region of interest" description="Disordered" evidence="6">
    <location>
        <begin position="364"/>
        <end position="385"/>
    </location>
</feature>
<gene>
    <name evidence="9" type="ORF">HNR37_000119</name>
</gene>
<evidence type="ECO:0000256" key="6">
    <source>
        <dbReference type="SAM" id="MobiDB-lite"/>
    </source>
</evidence>
<dbReference type="SUPFAM" id="SSF47188">
    <property type="entry name" value="Hemerythrin-like"/>
    <property type="match status" value="1"/>
</dbReference>
<dbReference type="GO" id="GO:0016020">
    <property type="term" value="C:membrane"/>
    <property type="evidence" value="ECO:0007669"/>
    <property type="project" value="InterPro"/>
</dbReference>
<dbReference type="CDD" id="cd11386">
    <property type="entry name" value="MCP_signal"/>
    <property type="match status" value="1"/>
</dbReference>
<reference evidence="9 10" key="1">
    <citation type="submission" date="2020-08" db="EMBL/GenBank/DDBJ databases">
        <title>Genomic Encyclopedia of Type Strains, Phase IV (KMG-IV): sequencing the most valuable type-strain genomes for metagenomic binning, comparative biology and taxonomic classification.</title>
        <authorList>
            <person name="Goeker M."/>
        </authorList>
    </citation>
    <scope>NUCLEOTIDE SEQUENCE [LARGE SCALE GENOMIC DNA]</scope>
    <source>
        <strain evidence="9 10">DSM 22071</strain>
    </source>
</reference>
<dbReference type="NCBIfam" id="NF033749">
    <property type="entry name" value="bact_hemeryth"/>
    <property type="match status" value="1"/>
</dbReference>
<evidence type="ECO:0000259" key="8">
    <source>
        <dbReference type="PROSITE" id="PS50111"/>
    </source>
</evidence>
<dbReference type="InterPro" id="IPR012827">
    <property type="entry name" value="Hemerythrin_metal-bd"/>
</dbReference>
<dbReference type="PROSITE" id="PS50111">
    <property type="entry name" value="CHEMOTAXIS_TRANSDUC_2"/>
    <property type="match status" value="1"/>
</dbReference>
<keyword evidence="10" id="KW-1185">Reference proteome</keyword>